<keyword evidence="3" id="KW-0479">Metal-binding</keyword>
<name>A0ABP0CE40_9PEZI</name>
<accession>A0ABP0CE40</accession>
<dbReference type="Pfam" id="PF00067">
    <property type="entry name" value="p450"/>
    <property type="match status" value="1"/>
</dbReference>
<dbReference type="SUPFAM" id="SSF48264">
    <property type="entry name" value="Cytochrome P450"/>
    <property type="match status" value="1"/>
</dbReference>
<comment type="similarity">
    <text evidence="1">Belongs to the cytochrome P450 family.</text>
</comment>
<evidence type="ECO:0000313" key="6">
    <source>
        <dbReference type="Proteomes" id="UP001642406"/>
    </source>
</evidence>
<proteinExistence type="inferred from homology"/>
<reference evidence="5 6" key="1">
    <citation type="submission" date="2024-01" db="EMBL/GenBank/DDBJ databases">
        <authorList>
            <person name="Allen C."/>
            <person name="Tagirdzhanova G."/>
        </authorList>
    </citation>
    <scope>NUCLEOTIDE SEQUENCE [LARGE SCALE GENOMIC DNA]</scope>
</reference>
<evidence type="ECO:0000256" key="2">
    <source>
        <dbReference type="ARBA" id="ARBA00022617"/>
    </source>
</evidence>
<keyword evidence="2" id="KW-0349">Heme</keyword>
<dbReference type="PANTHER" id="PTHR24305">
    <property type="entry name" value="CYTOCHROME P450"/>
    <property type="match status" value="1"/>
</dbReference>
<evidence type="ECO:0000313" key="5">
    <source>
        <dbReference type="EMBL" id="CAK7229681.1"/>
    </source>
</evidence>
<keyword evidence="4" id="KW-0408">Iron</keyword>
<organism evidence="5 6">
    <name type="scientific">Sporothrix bragantina</name>
    <dbReference type="NCBI Taxonomy" id="671064"/>
    <lineage>
        <taxon>Eukaryota</taxon>
        <taxon>Fungi</taxon>
        <taxon>Dikarya</taxon>
        <taxon>Ascomycota</taxon>
        <taxon>Pezizomycotina</taxon>
        <taxon>Sordariomycetes</taxon>
        <taxon>Sordariomycetidae</taxon>
        <taxon>Ophiostomatales</taxon>
        <taxon>Ophiostomataceae</taxon>
        <taxon>Sporothrix</taxon>
    </lineage>
</organism>
<dbReference type="Gene3D" id="1.10.630.10">
    <property type="entry name" value="Cytochrome P450"/>
    <property type="match status" value="1"/>
</dbReference>
<dbReference type="InterPro" id="IPR036396">
    <property type="entry name" value="Cyt_P450_sf"/>
</dbReference>
<protein>
    <submittedName>
        <fullName evidence="5">Cytochrome P450 4V2</fullName>
    </submittedName>
</protein>
<evidence type="ECO:0000256" key="4">
    <source>
        <dbReference type="ARBA" id="ARBA00023004"/>
    </source>
</evidence>
<dbReference type="InterPro" id="IPR050121">
    <property type="entry name" value="Cytochrome_P450_monoxygenase"/>
</dbReference>
<dbReference type="EMBL" id="CAWUHC010000081">
    <property type="protein sequence ID" value="CAK7229681.1"/>
    <property type="molecule type" value="Genomic_DNA"/>
</dbReference>
<comment type="caution">
    <text evidence="5">The sequence shown here is derived from an EMBL/GenBank/DDBJ whole genome shotgun (WGS) entry which is preliminary data.</text>
</comment>
<dbReference type="Proteomes" id="UP001642406">
    <property type="component" value="Unassembled WGS sequence"/>
</dbReference>
<sequence>MRPLLPGLLTSADTLSLMIMEMCKPENYHRQLKLRKELWDADVGPDVEPQLSDVKRLPYLYCVIRETLRVYPPIPMTKSRIIQP</sequence>
<evidence type="ECO:0000256" key="3">
    <source>
        <dbReference type="ARBA" id="ARBA00022723"/>
    </source>
</evidence>
<dbReference type="InterPro" id="IPR001128">
    <property type="entry name" value="Cyt_P450"/>
</dbReference>
<gene>
    <name evidence="5" type="primary">CYP4V2</name>
    <name evidence="5" type="ORF">SBRCBS47491_007333</name>
</gene>
<evidence type="ECO:0000256" key="1">
    <source>
        <dbReference type="ARBA" id="ARBA00010617"/>
    </source>
</evidence>
<dbReference type="PANTHER" id="PTHR24305:SF166">
    <property type="entry name" value="CYTOCHROME P450 12A4, MITOCHONDRIAL-RELATED"/>
    <property type="match status" value="1"/>
</dbReference>
<keyword evidence="6" id="KW-1185">Reference proteome</keyword>